<dbReference type="InterPro" id="IPR030678">
    <property type="entry name" value="Peptide/Ni-bd"/>
</dbReference>
<keyword evidence="2 3" id="KW-0732">Signal</keyword>
<feature type="signal peptide" evidence="3">
    <location>
        <begin position="1"/>
        <end position="27"/>
    </location>
</feature>
<dbReference type="Gene3D" id="3.40.190.10">
    <property type="entry name" value="Periplasmic binding protein-like II"/>
    <property type="match status" value="1"/>
</dbReference>
<evidence type="ECO:0000313" key="6">
    <source>
        <dbReference type="Proteomes" id="UP001500227"/>
    </source>
</evidence>
<sequence>MRSISSKLKKLTCSTVLALSCVGLASAQSNELKIAFPVDIPSWEPTSVTFPAGQSIYKAVFDSPLFVNDDLELAPRLIERWEWLDDSGKRLKVALRSGVLFHDGSEMTTEDLKFTFERALKKKTLALNGMMPSLESVEIISPSEAIIHFASPTPTAPISLAFLSAYILPKAYFEKVGEEGFIEQPIGAGPYKLVDYQRGSRITLEAFPDYWAGEAPIKNVTFEIVPDASARVAAIESGRVDVSVQIPVRDVDRLAANSNLKAEVYPYSEIYILQMPSYRPEFQNEHVRRAMHLALNKEAISRAFYKNKAQPISVLATEGSPGHIDFKVDFNKELAKAELDKAGYSKENPLNITFYSTNNTFPSDYDVARAIAQMWAEIGINARMEEITVAKYLELSHSSSLDGVMLYSWANATGDPEIYTGRILDPRLRFSTWKEEGLAEILDALNTETDESKRILGYQELNKTVAENAWTIPLLQSISTIAHKKDLNLETYQTGYILPQYYSW</sequence>
<dbReference type="PIRSF" id="PIRSF002741">
    <property type="entry name" value="MppA"/>
    <property type="match status" value="1"/>
</dbReference>
<dbReference type="RefSeq" id="WP_345371388.1">
    <property type="nucleotide sequence ID" value="NZ_BAABKD010000011.1"/>
</dbReference>
<name>A0ABP9MAX3_9BURK</name>
<evidence type="ECO:0000256" key="3">
    <source>
        <dbReference type="SAM" id="SignalP"/>
    </source>
</evidence>
<reference evidence="6" key="1">
    <citation type="journal article" date="2019" name="Int. J. Syst. Evol. Microbiol.">
        <title>The Global Catalogue of Microorganisms (GCM) 10K type strain sequencing project: providing services to taxonomists for standard genome sequencing and annotation.</title>
        <authorList>
            <consortium name="The Broad Institute Genomics Platform"/>
            <consortium name="The Broad Institute Genome Sequencing Center for Infectious Disease"/>
            <person name="Wu L."/>
            <person name="Ma J."/>
        </authorList>
    </citation>
    <scope>NUCLEOTIDE SEQUENCE [LARGE SCALE GENOMIC DNA]</scope>
    <source>
        <strain evidence="6">JCM 18423</strain>
    </source>
</reference>
<organism evidence="5 6">
    <name type="scientific">Paenalcaligenes hermetiae</name>
    <dbReference type="NCBI Taxonomy" id="1157987"/>
    <lineage>
        <taxon>Bacteria</taxon>
        <taxon>Pseudomonadati</taxon>
        <taxon>Pseudomonadota</taxon>
        <taxon>Betaproteobacteria</taxon>
        <taxon>Burkholderiales</taxon>
        <taxon>Alcaligenaceae</taxon>
        <taxon>Paenalcaligenes</taxon>
    </lineage>
</organism>
<evidence type="ECO:0000313" key="5">
    <source>
        <dbReference type="EMBL" id="GAA5092180.1"/>
    </source>
</evidence>
<evidence type="ECO:0000256" key="2">
    <source>
        <dbReference type="ARBA" id="ARBA00022729"/>
    </source>
</evidence>
<feature type="domain" description="Solute-binding protein family 5" evidence="4">
    <location>
        <begin position="72"/>
        <end position="422"/>
    </location>
</feature>
<feature type="chain" id="PRO_5046572298" evidence="3">
    <location>
        <begin position="28"/>
        <end position="504"/>
    </location>
</feature>
<dbReference type="Proteomes" id="UP001500227">
    <property type="component" value="Unassembled WGS sequence"/>
</dbReference>
<protein>
    <submittedName>
        <fullName evidence="5">ABC transporter substrate-binding protein</fullName>
    </submittedName>
</protein>
<evidence type="ECO:0000259" key="4">
    <source>
        <dbReference type="Pfam" id="PF00496"/>
    </source>
</evidence>
<comment type="similarity">
    <text evidence="1">Belongs to the bacterial solute-binding protein 5 family.</text>
</comment>
<accession>A0ABP9MAX3</accession>
<dbReference type="EMBL" id="BAABKD010000011">
    <property type="protein sequence ID" value="GAA5092180.1"/>
    <property type="molecule type" value="Genomic_DNA"/>
</dbReference>
<evidence type="ECO:0000256" key="1">
    <source>
        <dbReference type="ARBA" id="ARBA00005695"/>
    </source>
</evidence>
<dbReference type="InterPro" id="IPR039424">
    <property type="entry name" value="SBP_5"/>
</dbReference>
<proteinExistence type="inferred from homology"/>
<gene>
    <name evidence="5" type="ORF">GCM10023337_19100</name>
</gene>
<dbReference type="Pfam" id="PF00496">
    <property type="entry name" value="SBP_bac_5"/>
    <property type="match status" value="1"/>
</dbReference>
<dbReference type="PANTHER" id="PTHR30290">
    <property type="entry name" value="PERIPLASMIC BINDING COMPONENT OF ABC TRANSPORTER"/>
    <property type="match status" value="1"/>
</dbReference>
<dbReference type="SUPFAM" id="SSF53850">
    <property type="entry name" value="Periplasmic binding protein-like II"/>
    <property type="match status" value="1"/>
</dbReference>
<dbReference type="PANTHER" id="PTHR30290:SF38">
    <property type="entry name" value="D,D-DIPEPTIDE-BINDING PERIPLASMIC PROTEIN DDPA-RELATED"/>
    <property type="match status" value="1"/>
</dbReference>
<dbReference type="Gene3D" id="3.10.105.10">
    <property type="entry name" value="Dipeptide-binding Protein, Domain 3"/>
    <property type="match status" value="1"/>
</dbReference>
<comment type="caution">
    <text evidence="5">The sequence shown here is derived from an EMBL/GenBank/DDBJ whole genome shotgun (WGS) entry which is preliminary data.</text>
</comment>
<keyword evidence="6" id="KW-1185">Reference proteome</keyword>
<dbReference type="InterPro" id="IPR000914">
    <property type="entry name" value="SBP_5_dom"/>
</dbReference>
<dbReference type="PROSITE" id="PS51257">
    <property type="entry name" value="PROKAR_LIPOPROTEIN"/>
    <property type="match status" value="1"/>
</dbReference>